<comment type="caution">
    <text evidence="2">The sequence shown here is derived from an EMBL/GenBank/DDBJ whole genome shotgun (WGS) entry which is preliminary data.</text>
</comment>
<gene>
    <name evidence="2" type="ORF">E5082_13925</name>
</gene>
<dbReference type="Proteomes" id="UP000298513">
    <property type="component" value="Unassembled WGS sequence"/>
</dbReference>
<protein>
    <submittedName>
        <fullName evidence="2">Uncharacterized protein</fullName>
    </submittedName>
</protein>
<accession>A0A4Z1DM49</accession>
<name>A0A4Z1DM49_STRGP</name>
<reference evidence="2 3" key="1">
    <citation type="submission" date="2019-04" db="EMBL/GenBank/DDBJ databases">
        <title>Streptomyces sp. nov. Bv016 isolated from bark of Buahinia variegata.</title>
        <authorList>
            <person name="Kanchanasin P."/>
            <person name="Tanasupawat S."/>
            <person name="Yuki M."/>
            <person name="Kudo T."/>
        </authorList>
    </citation>
    <scope>NUCLEOTIDE SEQUENCE [LARGE SCALE GENOMIC DNA]</scope>
    <source>
        <strain evidence="2 3">JCM 4765</strain>
    </source>
</reference>
<dbReference type="AlphaFoldDB" id="A0A4Z1DM49"/>
<feature type="region of interest" description="Disordered" evidence="1">
    <location>
        <begin position="26"/>
        <end position="49"/>
    </location>
</feature>
<feature type="region of interest" description="Disordered" evidence="1">
    <location>
        <begin position="77"/>
        <end position="104"/>
    </location>
</feature>
<evidence type="ECO:0000313" key="3">
    <source>
        <dbReference type="Proteomes" id="UP000298513"/>
    </source>
</evidence>
<organism evidence="2 3">
    <name type="scientific">Streptomyces griseoluteus</name>
    <dbReference type="NCBI Taxonomy" id="29306"/>
    <lineage>
        <taxon>Bacteria</taxon>
        <taxon>Bacillati</taxon>
        <taxon>Actinomycetota</taxon>
        <taxon>Actinomycetes</taxon>
        <taxon>Kitasatosporales</taxon>
        <taxon>Streptomycetaceae</taxon>
        <taxon>Streptomyces</taxon>
    </lineage>
</organism>
<evidence type="ECO:0000256" key="1">
    <source>
        <dbReference type="SAM" id="MobiDB-lite"/>
    </source>
</evidence>
<dbReference type="EMBL" id="SRRU01000004">
    <property type="protein sequence ID" value="TGN83927.1"/>
    <property type="molecule type" value="Genomic_DNA"/>
</dbReference>
<evidence type="ECO:0000313" key="2">
    <source>
        <dbReference type="EMBL" id="TGN83927.1"/>
    </source>
</evidence>
<sequence>MRPPPTRATAVARAALRRVFLQRDCSRRRAARPLPDGTSAGRCGAAGGGTDLPCRGAGTSWSSPGCRTAYGLVRTGIGARPGEAQTPQPGQTRAPFRCRRQAEQ</sequence>
<keyword evidence="3" id="KW-1185">Reference proteome</keyword>
<proteinExistence type="predicted"/>